<keyword evidence="2" id="KW-0812">Transmembrane</keyword>
<dbReference type="InterPro" id="IPR000884">
    <property type="entry name" value="TSP1_rpt"/>
</dbReference>
<keyword evidence="2" id="KW-1133">Transmembrane helix</keyword>
<feature type="compositionally biased region" description="Low complexity" evidence="1">
    <location>
        <begin position="238"/>
        <end position="291"/>
    </location>
</feature>
<feature type="compositionally biased region" description="Basic and acidic residues" evidence="1">
    <location>
        <begin position="1283"/>
        <end position="1298"/>
    </location>
</feature>
<dbReference type="Gene3D" id="3.40.50.410">
    <property type="entry name" value="von Willebrand factor, type A domain"/>
    <property type="match status" value="3"/>
</dbReference>
<feature type="signal peptide" evidence="3">
    <location>
        <begin position="1"/>
        <end position="28"/>
    </location>
</feature>
<accession>A0ABN8NFL1</accession>
<dbReference type="EMBL" id="CALNXK010000015">
    <property type="protein sequence ID" value="CAH3047159.1"/>
    <property type="molecule type" value="Genomic_DNA"/>
</dbReference>
<dbReference type="InterPro" id="IPR036465">
    <property type="entry name" value="vWFA_dom_sf"/>
</dbReference>
<name>A0ABN8NFL1_9CNID</name>
<gene>
    <name evidence="6" type="ORF">PLOB_00009772</name>
</gene>
<evidence type="ECO:0000256" key="3">
    <source>
        <dbReference type="SAM" id="SignalP"/>
    </source>
</evidence>
<feature type="region of interest" description="Disordered" evidence="1">
    <location>
        <begin position="233"/>
        <end position="291"/>
    </location>
</feature>
<keyword evidence="7" id="KW-1185">Reference proteome</keyword>
<dbReference type="Pfam" id="PF13768">
    <property type="entry name" value="VWA_3"/>
    <property type="match status" value="1"/>
</dbReference>
<feature type="domain" description="F5/8 type C" evidence="4">
    <location>
        <begin position="887"/>
        <end position="1038"/>
    </location>
</feature>
<feature type="region of interest" description="Disordered" evidence="1">
    <location>
        <begin position="1207"/>
        <end position="1232"/>
    </location>
</feature>
<dbReference type="SMART" id="SM00231">
    <property type="entry name" value="FA58C"/>
    <property type="match status" value="1"/>
</dbReference>
<proteinExistence type="predicted"/>
<dbReference type="SMART" id="SM00209">
    <property type="entry name" value="TSP1"/>
    <property type="match status" value="2"/>
</dbReference>
<dbReference type="Pfam" id="PF00754">
    <property type="entry name" value="F5_F8_type_C"/>
    <property type="match status" value="2"/>
</dbReference>
<evidence type="ECO:0000313" key="7">
    <source>
        <dbReference type="Proteomes" id="UP001159405"/>
    </source>
</evidence>
<dbReference type="Gene3D" id="2.20.100.10">
    <property type="entry name" value="Thrombospondin type-1 (TSP1) repeat"/>
    <property type="match status" value="2"/>
</dbReference>
<evidence type="ECO:0000259" key="5">
    <source>
        <dbReference type="PROSITE" id="PS50234"/>
    </source>
</evidence>
<dbReference type="PROSITE" id="PS50092">
    <property type="entry name" value="TSP1"/>
    <property type="match status" value="2"/>
</dbReference>
<keyword evidence="2" id="KW-0472">Membrane</keyword>
<evidence type="ECO:0000256" key="1">
    <source>
        <dbReference type="SAM" id="MobiDB-lite"/>
    </source>
</evidence>
<protein>
    <submittedName>
        <fullName evidence="6">Uncharacterized protein</fullName>
    </submittedName>
</protein>
<dbReference type="Gene3D" id="2.60.120.260">
    <property type="entry name" value="Galactose-binding domain-like"/>
    <property type="match status" value="2"/>
</dbReference>
<feature type="compositionally biased region" description="Basic and acidic residues" evidence="1">
    <location>
        <begin position="1333"/>
        <end position="1343"/>
    </location>
</feature>
<dbReference type="SMART" id="SM00327">
    <property type="entry name" value="VWA"/>
    <property type="match status" value="2"/>
</dbReference>
<dbReference type="InterPro" id="IPR008979">
    <property type="entry name" value="Galactose-bd-like_sf"/>
</dbReference>
<evidence type="ECO:0000256" key="2">
    <source>
        <dbReference type="SAM" id="Phobius"/>
    </source>
</evidence>
<feature type="domain" description="VWFA" evidence="5">
    <location>
        <begin position="657"/>
        <end position="833"/>
    </location>
</feature>
<dbReference type="PANTHER" id="PTHR24543">
    <property type="entry name" value="MULTICOPPER OXIDASE-RELATED"/>
    <property type="match status" value="1"/>
</dbReference>
<feature type="chain" id="PRO_5047514179" evidence="3">
    <location>
        <begin position="29"/>
        <end position="1383"/>
    </location>
</feature>
<organism evidence="6 7">
    <name type="scientific">Porites lobata</name>
    <dbReference type="NCBI Taxonomy" id="104759"/>
    <lineage>
        <taxon>Eukaryota</taxon>
        <taxon>Metazoa</taxon>
        <taxon>Cnidaria</taxon>
        <taxon>Anthozoa</taxon>
        <taxon>Hexacorallia</taxon>
        <taxon>Scleractinia</taxon>
        <taxon>Fungiina</taxon>
        <taxon>Poritidae</taxon>
        <taxon>Porites</taxon>
    </lineage>
</organism>
<feature type="region of interest" description="Disordered" evidence="1">
    <location>
        <begin position="1325"/>
        <end position="1346"/>
    </location>
</feature>
<dbReference type="PROSITE" id="PS50022">
    <property type="entry name" value="FA58C_3"/>
    <property type="match status" value="2"/>
</dbReference>
<feature type="domain" description="VWFA" evidence="5">
    <location>
        <begin position="300"/>
        <end position="475"/>
    </location>
</feature>
<dbReference type="InterPro" id="IPR002035">
    <property type="entry name" value="VWF_A"/>
</dbReference>
<feature type="region of interest" description="Disordered" evidence="1">
    <location>
        <begin position="1272"/>
        <end position="1298"/>
    </location>
</feature>
<dbReference type="Proteomes" id="UP001159405">
    <property type="component" value="Unassembled WGS sequence"/>
</dbReference>
<dbReference type="PROSITE" id="PS50234">
    <property type="entry name" value="VWFA"/>
    <property type="match status" value="2"/>
</dbReference>
<dbReference type="CDD" id="cd00198">
    <property type="entry name" value="vWFA"/>
    <property type="match status" value="1"/>
</dbReference>
<dbReference type="PROSITE" id="PS01285">
    <property type="entry name" value="FA58C_1"/>
    <property type="match status" value="1"/>
</dbReference>
<evidence type="ECO:0000313" key="6">
    <source>
        <dbReference type="EMBL" id="CAH3047159.1"/>
    </source>
</evidence>
<reference evidence="6 7" key="1">
    <citation type="submission" date="2022-05" db="EMBL/GenBank/DDBJ databases">
        <authorList>
            <consortium name="Genoscope - CEA"/>
            <person name="William W."/>
        </authorList>
    </citation>
    <scope>NUCLEOTIDE SEQUENCE [LARGE SCALE GENOMIC DNA]</scope>
</reference>
<dbReference type="SUPFAM" id="SSF82895">
    <property type="entry name" value="TSP-1 type 1 repeat"/>
    <property type="match status" value="2"/>
</dbReference>
<dbReference type="InterPro" id="IPR036383">
    <property type="entry name" value="TSP1_rpt_sf"/>
</dbReference>
<sequence>MTYSFNVWQLALVISSFLSTSIISHTDAACVSLIKNNPNAKFYASSSLFPLGHPVLHSNQFWCAGVISRGQRLMVDLGLRNLIVDQVSVQGMPGTRRSVSEYLLYVSTDNKTFTEVLEAEDGRREFFGPSFNGDTVVSSNLTAPAPARWVVFNPEEPLTQSENNLCMRVDVLSCGKAPTPVDGGLSQWSSWSQCSCNQVTTRTRSCTNPAPAFGGKPCEGHKKEDQFCSNTNCPTSPPTTTLPQTTTPLPETTKPPSTTASPNTTTSSAPTTGVGNYTTAAPTTRPTPTPTAGINRTYIDIVFTLIASSDFSNETYALMETTAKQFIEEYEYVNHYVIAYVDGVLKMVNFSFGANESNAAARRARRAVGASEPLITVLKEALVVFQNNSLGDSNNRKALVVMTDISSSADKNSLEKAVRPIEESGILVISVPIGAVDRKELLVISPNPLDVISVDRNILPLPLAQRIGERIIRNIPEIDVGFAISVSSVESTVIYDVMVKASRTINERYRDFRVRFNIIVYGTKKTTRLSEFFNTLLSHNDLITSVRNLTDVSSSALQEKLREAENLFRSTGRPFAKRVFVPITDAGNGNEIITASNILRSHGIVLLSLNENVDQLSSVTISHVDNLGTPNATTDRRVVIAEAIIYQALRVNIPELDVTFALSATSINSSATFTRMKTTIIDFIRQYGINRIHYSAIVFGSGIASTGFDFATQIPDQDELIRRVIRLKSNSGGPNLAQGLKEAKRIFNLQQVRPNARRILVVIMDNASVNRRKDLAPVVHALVNNTVFIAAVGIGPSVNPTDLNILTREERHTLQVGINKAPGELREEIMKIIEHGLRTAGFSLWSWWSACSKTCGSFGVAGTQERTRICIKRILGCEGQIRETRTCNPQACQACGERVLPDNSYQASSNFGDASLARLNSSNPKGSLSAWCRGVNDPVGFIQLNLGELVNVSLVATKGQELPGAEHWVESFFLSVSPKGFSYQNYTEGGVLKIFTGSVDPTEVKFNKLNMTDPVQYVRFHPVKSREMPCMQASVFGCTVVDTKPSVRPVTGGFLTSTEGKGILIALWVLAGILTSLLLMACCYYCCWHVCCGKNKKRKGLTHRILIEGDADKRWVLMPTGMEPGLNRPPQSEIQEVVVEIGEESGKPSGVIQFGVEADQSKENRVTAETVHSELPVYSEEAATVDSNATTLKMEPADPRYANLTKRKANRTKSDSAGSFKTRGKISSGFPNGGFDGSSEWLSDSFDNDGMNRARSLDDLAIVDYEMFEERRGSDQGAGKGGDGYRRMKETSRESVNKHHVAMEEKVLSFMSKNGDQNMEVLESWFNPDGGAEEPRQNKDKNEPVYSAVGAQIPRDDPVYSEVGSQIRKDESIYSEVGSQIPK</sequence>
<dbReference type="InterPro" id="IPR000421">
    <property type="entry name" value="FA58C"/>
</dbReference>
<comment type="caution">
    <text evidence="6">The sequence shown here is derived from an EMBL/GenBank/DDBJ whole genome shotgun (WGS) entry which is preliminary data.</text>
</comment>
<dbReference type="PANTHER" id="PTHR24543:SF291">
    <property type="entry name" value="SMOKE ALARM, ISOFORM D"/>
    <property type="match status" value="1"/>
</dbReference>
<feature type="transmembrane region" description="Helical" evidence="2">
    <location>
        <begin position="1065"/>
        <end position="1088"/>
    </location>
</feature>
<feature type="domain" description="F5/8 type C" evidence="4">
    <location>
        <begin position="26"/>
        <end position="174"/>
    </location>
</feature>
<dbReference type="SUPFAM" id="SSF49785">
    <property type="entry name" value="Galactose-binding domain-like"/>
    <property type="match status" value="2"/>
</dbReference>
<evidence type="ECO:0000259" key="4">
    <source>
        <dbReference type="PROSITE" id="PS50022"/>
    </source>
</evidence>
<dbReference type="Pfam" id="PF00092">
    <property type="entry name" value="VWA"/>
    <property type="match status" value="1"/>
</dbReference>
<dbReference type="Pfam" id="PF00090">
    <property type="entry name" value="TSP_1"/>
    <property type="match status" value="2"/>
</dbReference>
<keyword evidence="3" id="KW-0732">Signal</keyword>
<dbReference type="SUPFAM" id="SSF53300">
    <property type="entry name" value="vWA-like"/>
    <property type="match status" value="3"/>
</dbReference>